<dbReference type="EMBL" id="FNZA01000001">
    <property type="protein sequence ID" value="SEI62468.1"/>
    <property type="molecule type" value="Genomic_DNA"/>
</dbReference>
<dbReference type="AlphaFoldDB" id="A0A1H6S2U2"/>
<evidence type="ECO:0000313" key="2">
    <source>
        <dbReference type="Proteomes" id="UP000199223"/>
    </source>
</evidence>
<organism evidence="1 2">
    <name type="scientific">Deinococcus reticulitermitis</name>
    <dbReference type="NCBI Taxonomy" id="856736"/>
    <lineage>
        <taxon>Bacteria</taxon>
        <taxon>Thermotogati</taxon>
        <taxon>Deinococcota</taxon>
        <taxon>Deinococci</taxon>
        <taxon>Deinococcales</taxon>
        <taxon>Deinococcaceae</taxon>
        <taxon>Deinococcus</taxon>
    </lineage>
</organism>
<dbReference type="Proteomes" id="UP000199223">
    <property type="component" value="Unassembled WGS sequence"/>
</dbReference>
<dbReference type="STRING" id="856736.SAMN04488058_101168"/>
<proteinExistence type="predicted"/>
<dbReference type="Pfam" id="PF10722">
    <property type="entry name" value="YbjN"/>
    <property type="match status" value="1"/>
</dbReference>
<dbReference type="FunFam" id="3.30.1460.70:FF:000001">
    <property type="entry name" value="Putative sensory transduction regulator"/>
    <property type="match status" value="1"/>
</dbReference>
<reference evidence="2" key="1">
    <citation type="submission" date="2016-10" db="EMBL/GenBank/DDBJ databases">
        <authorList>
            <person name="Varghese N."/>
            <person name="Submissions S."/>
        </authorList>
    </citation>
    <scope>NUCLEOTIDE SEQUENCE [LARGE SCALE GENOMIC DNA]</scope>
    <source>
        <strain evidence="2">CGMCC 1.10218</strain>
    </source>
</reference>
<keyword evidence="2" id="KW-1185">Reference proteome</keyword>
<evidence type="ECO:0000313" key="1">
    <source>
        <dbReference type="EMBL" id="SEI62468.1"/>
    </source>
</evidence>
<accession>A0A1H6S2U2</accession>
<gene>
    <name evidence="1" type="ORF">SAMN04488058_101168</name>
</gene>
<name>A0A1H6S2U2_9DEIO</name>
<protein>
    <submittedName>
        <fullName evidence="1">Putative sensory transduction regulator</fullName>
    </submittedName>
</protein>
<dbReference type="Gene3D" id="3.30.1460.70">
    <property type="match status" value="1"/>
</dbReference>
<dbReference type="InterPro" id="IPR019660">
    <property type="entry name" value="Put_sensory_transdc_reg_YbjN"/>
</dbReference>
<dbReference type="CDD" id="cd17033">
    <property type="entry name" value="DR1245-like"/>
    <property type="match status" value="1"/>
</dbReference>
<sequence>MDVPDLPYPPLTQEDNQMETALLTLDTLAKYLQDKEVQLDMEENQGQRFIRMGWRFEMGDAAVLVSVNDGPNNTSRLEITCVTQKQYADRRPEVAMLLNDRNRERAFARSIDGDGNVWLEYVGFYPTLAEMPQETFDTLFGGVLMHFQDDYATLEGFVPQGMQVQQPQA</sequence>